<dbReference type="Pfam" id="PF07676">
    <property type="entry name" value="PD40"/>
    <property type="match status" value="1"/>
</dbReference>
<feature type="non-terminal residue" evidence="4">
    <location>
        <position position="1"/>
    </location>
</feature>
<gene>
    <name evidence="4" type="ORF">METZ01_LOCUS238785</name>
</gene>
<dbReference type="InterPro" id="IPR011042">
    <property type="entry name" value="6-blade_b-propeller_TolB-like"/>
</dbReference>
<dbReference type="InterPro" id="IPR011659">
    <property type="entry name" value="WD40"/>
</dbReference>
<evidence type="ECO:0000259" key="3">
    <source>
        <dbReference type="Pfam" id="PF00326"/>
    </source>
</evidence>
<dbReference type="GO" id="GO:0006508">
    <property type="term" value="P:proteolysis"/>
    <property type="evidence" value="ECO:0007669"/>
    <property type="project" value="InterPro"/>
</dbReference>
<evidence type="ECO:0000256" key="2">
    <source>
        <dbReference type="ARBA" id="ARBA00022825"/>
    </source>
</evidence>
<dbReference type="PANTHER" id="PTHR42776">
    <property type="entry name" value="SERINE PEPTIDASE S9 FAMILY MEMBER"/>
    <property type="match status" value="1"/>
</dbReference>
<reference evidence="4" key="1">
    <citation type="submission" date="2018-05" db="EMBL/GenBank/DDBJ databases">
        <authorList>
            <person name="Lanie J.A."/>
            <person name="Ng W.-L."/>
            <person name="Kazmierczak K.M."/>
            <person name="Andrzejewski T.M."/>
            <person name="Davidsen T.M."/>
            <person name="Wayne K.J."/>
            <person name="Tettelin H."/>
            <person name="Glass J.I."/>
            <person name="Rusch D."/>
            <person name="Podicherti R."/>
            <person name="Tsui H.-C.T."/>
            <person name="Winkler M.E."/>
        </authorList>
    </citation>
    <scope>NUCLEOTIDE SEQUENCE</scope>
</reference>
<evidence type="ECO:0000256" key="1">
    <source>
        <dbReference type="ARBA" id="ARBA00022801"/>
    </source>
</evidence>
<proteinExistence type="predicted"/>
<sequence length="469" mass="53194">VDSKESSRITEGDFSVTNYKLSRDGTKFAHHRGPNPLYGSAEHNEVWIMNADGTDAIQITNNNVSEQGAQLSPDNTTILFTSFSNEEFEFYYNDNIFLAPAKGGKHKLLLKKMPHEVGSTTWSKDGKSIYFTANTGVRTELFSVTVKGEKLAQLTKGDHALRNFRYYPRLDRFVFGIGEQTNAGDIYTLENKRRASPKKVTKVYDYLNNEFRLPKQEAIQWKGADGTTVEGLLYYPLDYEKGKSYPLCVQTHGGPAASDKFSFGSWSRYVQVLTSRGWMVFKPNYRGSTGYGDDYLRDMVGHYYRQSHLDVMTGVDHLINKGLADGDRMVKMGWSGGGHMTNKIITHTNRFKAASSGAGAVNWISMYAQSDVRIYRTPWFGGTPWQKDAPIDAYWDHSPLKDISKVTTPTLVLVGENDVRVPMPQSVELYRALKSNGVPTHLYVAPREPHGWRELRHELYKVNIELDWF</sequence>
<accession>A0A382HHE5</accession>
<dbReference type="Gene3D" id="2.120.10.30">
    <property type="entry name" value="TolB, C-terminal domain"/>
    <property type="match status" value="2"/>
</dbReference>
<keyword evidence="2" id="KW-0720">Serine protease</keyword>
<dbReference type="PANTHER" id="PTHR42776:SF27">
    <property type="entry name" value="DIPEPTIDYL PEPTIDASE FAMILY MEMBER 6"/>
    <property type="match status" value="1"/>
</dbReference>
<dbReference type="Gene3D" id="3.40.50.1820">
    <property type="entry name" value="alpha/beta hydrolase"/>
    <property type="match status" value="1"/>
</dbReference>
<keyword evidence="1" id="KW-0378">Hydrolase</keyword>
<keyword evidence="2" id="KW-0645">Protease</keyword>
<feature type="non-terminal residue" evidence="4">
    <location>
        <position position="469"/>
    </location>
</feature>
<dbReference type="InterPro" id="IPR029058">
    <property type="entry name" value="AB_hydrolase_fold"/>
</dbReference>
<dbReference type="InterPro" id="IPR001375">
    <property type="entry name" value="Peptidase_S9_cat"/>
</dbReference>
<organism evidence="4">
    <name type="scientific">marine metagenome</name>
    <dbReference type="NCBI Taxonomy" id="408172"/>
    <lineage>
        <taxon>unclassified sequences</taxon>
        <taxon>metagenomes</taxon>
        <taxon>ecological metagenomes</taxon>
    </lineage>
</organism>
<dbReference type="SUPFAM" id="SSF53474">
    <property type="entry name" value="alpha/beta-Hydrolases"/>
    <property type="match status" value="1"/>
</dbReference>
<evidence type="ECO:0000313" key="4">
    <source>
        <dbReference type="EMBL" id="SVB85931.1"/>
    </source>
</evidence>
<dbReference type="GO" id="GO:0004252">
    <property type="term" value="F:serine-type endopeptidase activity"/>
    <property type="evidence" value="ECO:0007669"/>
    <property type="project" value="TreeGrafter"/>
</dbReference>
<feature type="domain" description="Peptidase S9 prolyl oligopeptidase catalytic" evidence="3">
    <location>
        <begin position="268"/>
        <end position="469"/>
    </location>
</feature>
<protein>
    <recommendedName>
        <fullName evidence="3">Peptidase S9 prolyl oligopeptidase catalytic domain-containing protein</fullName>
    </recommendedName>
</protein>
<dbReference type="AlphaFoldDB" id="A0A382HHE5"/>
<name>A0A382HHE5_9ZZZZ</name>
<dbReference type="EMBL" id="UINC01060915">
    <property type="protein sequence ID" value="SVB85931.1"/>
    <property type="molecule type" value="Genomic_DNA"/>
</dbReference>
<dbReference type="Pfam" id="PF00326">
    <property type="entry name" value="Peptidase_S9"/>
    <property type="match status" value="1"/>
</dbReference>
<dbReference type="SUPFAM" id="SSF82171">
    <property type="entry name" value="DPP6 N-terminal domain-like"/>
    <property type="match status" value="1"/>
</dbReference>